<evidence type="ECO:0000313" key="4">
    <source>
        <dbReference type="Proteomes" id="UP000018763"/>
    </source>
</evidence>
<dbReference type="Proteomes" id="UP000018763">
    <property type="component" value="Chromosome"/>
</dbReference>
<dbReference type="Gene3D" id="1.20.20.20">
    <property type="entry name" value="Haemophore, haem-binding domain"/>
    <property type="match status" value="1"/>
</dbReference>
<dbReference type="GeneID" id="43449458"/>
<reference evidence="3 4" key="1">
    <citation type="journal article" date="2014" name="Genome Announc.">
        <title>Complete Genome Sequence of Sterol-Transforming Mycobacterium neoaurum Strain VKM Ac-1815D.</title>
        <authorList>
            <person name="Shtratnikova V.Y."/>
            <person name="Bragin E.Y."/>
            <person name="Dovbnya D.V."/>
            <person name="Pekov Y.A."/>
            <person name="Schelkunov M.I."/>
            <person name="Strizhov N."/>
            <person name="Ivashina T.V."/>
            <person name="Ashapkin V.V."/>
            <person name="Donova M.V."/>
        </authorList>
    </citation>
    <scope>NUCLEOTIDE SEQUENCE [LARGE SCALE GENOMIC DNA]</scope>
    <source>
        <strain evidence="3 4">VKM Ac-1815D</strain>
    </source>
</reference>
<dbReference type="Pfam" id="PF16525">
    <property type="entry name" value="MHB"/>
    <property type="match status" value="1"/>
</dbReference>
<dbReference type="RefSeq" id="WP_023985419.1">
    <property type="nucleotide sequence ID" value="NC_023036.2"/>
</dbReference>
<dbReference type="InterPro" id="IPR038378">
    <property type="entry name" value="MHB_sf"/>
</dbReference>
<feature type="signal peptide" evidence="1">
    <location>
        <begin position="1"/>
        <end position="30"/>
    </location>
</feature>
<sequence>MTPNGESARLVATVAGVLAVLTASAGTASAAPAPPPPPNCTAADLTGVLTGVSAATSAYLFTHPPVNDFFTSLSGLDENERRAAMERFLTDNPQVRDELRAIRQPAKDFRNRCGG</sequence>
<evidence type="ECO:0000259" key="2">
    <source>
        <dbReference type="Pfam" id="PF16525"/>
    </source>
</evidence>
<accession>V5X7Z3</accession>
<dbReference type="AlphaFoldDB" id="V5X7Z3"/>
<organism evidence="3 4">
    <name type="scientific">Mycolicibacterium neoaurum VKM Ac-1815D</name>
    <dbReference type="NCBI Taxonomy" id="700508"/>
    <lineage>
        <taxon>Bacteria</taxon>
        <taxon>Bacillati</taxon>
        <taxon>Actinomycetota</taxon>
        <taxon>Actinomycetes</taxon>
        <taxon>Mycobacteriales</taxon>
        <taxon>Mycobacteriaceae</taxon>
        <taxon>Mycolicibacterium</taxon>
    </lineage>
</organism>
<proteinExistence type="predicted"/>
<dbReference type="InterPro" id="IPR032407">
    <property type="entry name" value="MHB"/>
</dbReference>
<evidence type="ECO:0000313" key="3">
    <source>
        <dbReference type="EMBL" id="AHC24550.1"/>
    </source>
</evidence>
<keyword evidence="4" id="KW-1185">Reference proteome</keyword>
<dbReference type="eggNOG" id="ENOG5031PPX">
    <property type="taxonomic scope" value="Bacteria"/>
</dbReference>
<feature type="chain" id="PRO_5004742441" description="Haemophore haem-binding domain-containing protein" evidence="1">
    <location>
        <begin position="31"/>
        <end position="115"/>
    </location>
</feature>
<gene>
    <name evidence="3" type="ORF">D174_08105</name>
</gene>
<dbReference type="KEGG" id="mne:D174_08105"/>
<keyword evidence="1" id="KW-0732">Signal</keyword>
<evidence type="ECO:0000256" key="1">
    <source>
        <dbReference type="SAM" id="SignalP"/>
    </source>
</evidence>
<dbReference type="EMBL" id="CP006936">
    <property type="protein sequence ID" value="AHC24550.1"/>
    <property type="molecule type" value="Genomic_DNA"/>
</dbReference>
<name>V5X7Z3_MYCNE</name>
<dbReference type="GO" id="GO:0020037">
    <property type="term" value="F:heme binding"/>
    <property type="evidence" value="ECO:0007669"/>
    <property type="project" value="InterPro"/>
</dbReference>
<dbReference type="HOGENOM" id="CLU_127621_2_0_11"/>
<protein>
    <recommendedName>
        <fullName evidence="2">Haemophore haem-binding domain-containing protein</fullName>
    </recommendedName>
</protein>
<dbReference type="NCBIfam" id="TIGR04529">
    <property type="entry name" value="MTB_hemophore"/>
    <property type="match status" value="1"/>
</dbReference>
<feature type="domain" description="Haemophore haem-binding" evidence="2">
    <location>
        <begin position="38"/>
        <end position="114"/>
    </location>
</feature>